<gene>
    <name evidence="2" type="ORF">GCK32_010567</name>
</gene>
<dbReference type="EMBL" id="WIXE01025200">
    <property type="protein sequence ID" value="KAK5964920.1"/>
    <property type="molecule type" value="Genomic_DNA"/>
</dbReference>
<dbReference type="Proteomes" id="UP001331761">
    <property type="component" value="Unassembled WGS sequence"/>
</dbReference>
<evidence type="ECO:0000313" key="2">
    <source>
        <dbReference type="EMBL" id="KAK5964920.1"/>
    </source>
</evidence>
<keyword evidence="3" id="KW-1185">Reference proteome</keyword>
<organism evidence="2 3">
    <name type="scientific">Trichostrongylus colubriformis</name>
    <name type="common">Black scour worm</name>
    <dbReference type="NCBI Taxonomy" id="6319"/>
    <lineage>
        <taxon>Eukaryota</taxon>
        <taxon>Metazoa</taxon>
        <taxon>Ecdysozoa</taxon>
        <taxon>Nematoda</taxon>
        <taxon>Chromadorea</taxon>
        <taxon>Rhabditida</taxon>
        <taxon>Rhabditina</taxon>
        <taxon>Rhabditomorpha</taxon>
        <taxon>Strongyloidea</taxon>
        <taxon>Trichostrongylidae</taxon>
        <taxon>Trichostrongylus</taxon>
    </lineage>
</organism>
<accession>A0AAN8EQ75</accession>
<reference evidence="2 3" key="1">
    <citation type="submission" date="2019-10" db="EMBL/GenBank/DDBJ databases">
        <title>Assembly and Annotation for the nematode Trichostrongylus colubriformis.</title>
        <authorList>
            <person name="Martin J."/>
        </authorList>
    </citation>
    <scope>NUCLEOTIDE SEQUENCE [LARGE SCALE GENOMIC DNA]</scope>
    <source>
        <strain evidence="2">G859</strain>
        <tissue evidence="2">Whole worm</tissue>
    </source>
</reference>
<evidence type="ECO:0008006" key="4">
    <source>
        <dbReference type="Google" id="ProtNLM"/>
    </source>
</evidence>
<feature type="signal peptide" evidence="1">
    <location>
        <begin position="1"/>
        <end position="22"/>
    </location>
</feature>
<keyword evidence="1" id="KW-0732">Signal</keyword>
<evidence type="ECO:0000313" key="3">
    <source>
        <dbReference type="Proteomes" id="UP001331761"/>
    </source>
</evidence>
<evidence type="ECO:0000256" key="1">
    <source>
        <dbReference type="SAM" id="SignalP"/>
    </source>
</evidence>
<name>A0AAN8EQ75_TRICO</name>
<protein>
    <recommendedName>
        <fullName evidence="4">Secreted protein</fullName>
    </recommendedName>
</protein>
<comment type="caution">
    <text evidence="2">The sequence shown here is derived from an EMBL/GenBank/DDBJ whole genome shotgun (WGS) entry which is preliminary data.</text>
</comment>
<sequence length="70" mass="7985">MHFFYFLVFAFVIALHNGVVSSVEMAEAAVSDDTTDPYSTQFENDIEDPLSVKFENDIEPEEKYLTETTV</sequence>
<dbReference type="AlphaFoldDB" id="A0AAN8EQ75"/>
<proteinExistence type="predicted"/>
<feature type="chain" id="PRO_5042944838" description="Secreted protein" evidence="1">
    <location>
        <begin position="23"/>
        <end position="70"/>
    </location>
</feature>